<sequence>MKAHNILFIVLLGFCFVPVFADQYGIQLGTTCMTMLKNNIPGCPSYEELDVLFPDNTDSRLGQLTEIDGIIQRDQPQFLAPEQFYRYSTKDVIWLDPPEEVRKRIKMITIEPSLPPYKIGQESKKMDDYNVKFGKDRYINANCSEIKITAKNWLFMTGDALNLLKHKCDMSVSTFDASISYNFTKSYQDISTSAKYKHDLWVKKSLIDCKERGC</sequence>
<name>A0AAT9JAU3_9VIRU</name>
<accession>A0AAT9JAU3</accession>
<evidence type="ECO:0000313" key="1">
    <source>
        <dbReference type="EMBL" id="DBA52247.1"/>
    </source>
</evidence>
<organism evidence="1">
    <name type="scientific">Nitrosopumilaceae spindle-shaped virus</name>
    <dbReference type="NCBI Taxonomy" id="3065433"/>
    <lineage>
        <taxon>Viruses</taxon>
    </lineage>
</organism>
<dbReference type="EMBL" id="BK067792">
    <property type="protein sequence ID" value="DBA52247.1"/>
    <property type="molecule type" value="Genomic_DNA"/>
</dbReference>
<reference evidence="1" key="1">
    <citation type="journal article" date="2024" name="Environ. Microbiol. Rep.">
        <title>Hiding in plain sight: The discovery of complete genomes of 11 hypothetical spindle-shaped viruses that putatively infect mesophilic ammonia-oxidizing archaea.</title>
        <authorList>
            <person name="Ni Y."/>
            <person name="Xu T."/>
            <person name="Yan S."/>
            <person name="Chen L."/>
            <person name="Wang Y."/>
        </authorList>
    </citation>
    <scope>NUCLEOTIDE SEQUENCE</scope>
    <source>
        <strain evidence="1">NYM1</strain>
    </source>
</reference>
<proteinExistence type="predicted"/>
<reference evidence="1" key="2">
    <citation type="submission" date="2024-03" db="EMBL/GenBank/DDBJ databases">
        <authorList>
            <person name="Ni Y."/>
            <person name="Xu T."/>
            <person name="Yan S."/>
            <person name="Chen L."/>
            <person name="Wang Y."/>
        </authorList>
    </citation>
    <scope>NUCLEOTIDE SEQUENCE</scope>
    <source>
        <strain evidence="1">NYM1</strain>
    </source>
</reference>
<protein>
    <submittedName>
        <fullName evidence="1">ORF40</fullName>
    </submittedName>
</protein>